<evidence type="ECO:0000256" key="3">
    <source>
        <dbReference type="ARBA" id="ARBA00022741"/>
    </source>
</evidence>
<dbReference type="GO" id="GO:0005525">
    <property type="term" value="F:GTP binding"/>
    <property type="evidence" value="ECO:0007669"/>
    <property type="project" value="UniProtKB-KW"/>
</dbReference>
<keyword evidence="3" id="KW-0547">Nucleotide-binding</keyword>
<evidence type="ECO:0000256" key="6">
    <source>
        <dbReference type="ARBA" id="ARBA00044105"/>
    </source>
</evidence>
<dbReference type="InterPro" id="IPR006847">
    <property type="entry name" value="IF2_N"/>
</dbReference>
<dbReference type="FunFam" id="3.40.50.10050:FF:000001">
    <property type="entry name" value="Translation initiation factor IF-2"/>
    <property type="match status" value="1"/>
</dbReference>
<dbReference type="SUPFAM" id="SSF52540">
    <property type="entry name" value="P-loop containing nucleoside triphosphate hydrolases"/>
    <property type="match status" value="1"/>
</dbReference>
<dbReference type="Pfam" id="PF00009">
    <property type="entry name" value="GTP_EFTU"/>
    <property type="match status" value="1"/>
</dbReference>
<dbReference type="HAMAP" id="MF_00100_B">
    <property type="entry name" value="IF_2_B"/>
    <property type="match status" value="1"/>
</dbReference>
<comment type="similarity">
    <text evidence="1">Belongs to the TRAFAC class translation factor GTPase superfamily. Classic translation factor GTPase family. IF-2 subfamily.</text>
</comment>
<dbReference type="PANTHER" id="PTHR43381:SF5">
    <property type="entry name" value="TR-TYPE G DOMAIN-CONTAINING PROTEIN"/>
    <property type="match status" value="1"/>
</dbReference>
<feature type="region of interest" description="Disordered" evidence="7">
    <location>
        <begin position="45"/>
        <end position="228"/>
    </location>
</feature>
<dbReference type="PROSITE" id="PS01176">
    <property type="entry name" value="IF2"/>
    <property type="match status" value="1"/>
</dbReference>
<protein>
    <recommendedName>
        <fullName evidence="6">Translation initiation factor IF-2, chloroplastic</fullName>
    </recommendedName>
</protein>
<dbReference type="FunFam" id="2.40.30.10:FF:000008">
    <property type="entry name" value="Translation initiation factor IF-2"/>
    <property type="match status" value="1"/>
</dbReference>
<dbReference type="AlphaFoldDB" id="A0AAE0FS50"/>
<evidence type="ECO:0000313" key="9">
    <source>
        <dbReference type="EMBL" id="KAK3264231.1"/>
    </source>
</evidence>
<dbReference type="Gene3D" id="2.40.30.10">
    <property type="entry name" value="Translation factors"/>
    <property type="match status" value="2"/>
</dbReference>
<dbReference type="InterPro" id="IPR009000">
    <property type="entry name" value="Transl_B-barrel_sf"/>
</dbReference>
<dbReference type="SUPFAM" id="SSF52156">
    <property type="entry name" value="Initiation factor IF2/eIF5b, domain 3"/>
    <property type="match status" value="1"/>
</dbReference>
<dbReference type="GO" id="GO:0003743">
    <property type="term" value="F:translation initiation factor activity"/>
    <property type="evidence" value="ECO:0007669"/>
    <property type="project" value="UniProtKB-KW"/>
</dbReference>
<dbReference type="NCBIfam" id="TIGR00487">
    <property type="entry name" value="IF-2"/>
    <property type="match status" value="1"/>
</dbReference>
<dbReference type="GO" id="GO:0005737">
    <property type="term" value="C:cytoplasm"/>
    <property type="evidence" value="ECO:0007669"/>
    <property type="project" value="TreeGrafter"/>
</dbReference>
<sequence length="841" mass="88939">MAASLFNKGLKLTNSYPNAPNTAGLSQVAFGRGSAARAVKLRVVAGEEEDDSSSATLTTKPVLIQKPKITPKPQAAKPAARTERRKAIIKPRPKEAPAGSRLGERPATYSDGTPRGERPRIVKKGDAPAEPQRQPGSGRPDRPKKIITRAGSAGPGRGAPPGQSPYTRNSNGPRNSFRGRPGGGPGGGGRGRPFQRPNFGDGGAKSRQKGRAEKKARIAARNESEKSEKVEILEVGESGMSVAELAVALAINEAEVIKTLFMKGIMASITQTLDPDAVKLVAEEFEVEVLDEVEAAVEDAAKKVIEYIDEADLDYLTERPPVCTIMGHVDHGKTSLLDYIRKSKVRATEAGGITQAIGAYQVEVEVGGELKTATFLDTPGHEAFSAMRARGARVTDMTIIVVAADDGVKPQTIEAVSHAKAAGVPILVAINKMDKEGANPERVKQELAEQGLLPEEWGGDVPMIPVSAQRGDGIDELLENMMLQAEVAELQANANREARGTVLEAYLDKNRGATANLLVQAGTLNPGDMILAGAAYGRARAVMDHKGLPLESGAGPSVPVQVLGLNGVPVAGDQWEVCIDESEARSRAEAVAEELRLARIQEQSGGGSMVTLTGLAASGGEGEETIRLNIILKADTSGSVEAIKGALNALPQDKVMLRFLLAAAGDITASDVDLASASGGIVFGFNTPAPEAVEAYAKQQSVEMLSYSIIYDLIDEVRAAMQGLLQPVVEKVPLGEADVLAVFGSGRSRVAGCVVTDGKLTKGCTVQVMREEEMIHEGLLSSLRRLKDNVKEVSQGTECGAGCSGFADWKEDDKILAFELVTKNQSLSKDEPNTEIVPEEE</sequence>
<dbReference type="InterPro" id="IPR000178">
    <property type="entry name" value="TF_IF2_bacterial-like"/>
</dbReference>
<feature type="compositionally biased region" description="Gly residues" evidence="7">
    <location>
        <begin position="180"/>
        <end position="191"/>
    </location>
</feature>
<evidence type="ECO:0000313" key="10">
    <source>
        <dbReference type="Proteomes" id="UP001190700"/>
    </source>
</evidence>
<dbReference type="InterPro" id="IPR005225">
    <property type="entry name" value="Small_GTP-bd"/>
</dbReference>
<dbReference type="InterPro" id="IPR036925">
    <property type="entry name" value="TIF_IF2_dom3_sf"/>
</dbReference>
<accession>A0AAE0FS50</accession>
<reference evidence="9 10" key="1">
    <citation type="journal article" date="2015" name="Genome Biol. Evol.">
        <title>Comparative Genomics of a Bacterivorous Green Alga Reveals Evolutionary Causalities and Consequences of Phago-Mixotrophic Mode of Nutrition.</title>
        <authorList>
            <person name="Burns J.A."/>
            <person name="Paasch A."/>
            <person name="Narechania A."/>
            <person name="Kim E."/>
        </authorList>
    </citation>
    <scope>NUCLEOTIDE SEQUENCE [LARGE SCALE GENOMIC DNA]</scope>
    <source>
        <strain evidence="9 10">PLY_AMNH</strain>
    </source>
</reference>
<evidence type="ECO:0000259" key="8">
    <source>
        <dbReference type="PROSITE" id="PS51722"/>
    </source>
</evidence>
<dbReference type="Pfam" id="PF11987">
    <property type="entry name" value="IF-2"/>
    <property type="match status" value="1"/>
</dbReference>
<dbReference type="InterPro" id="IPR053905">
    <property type="entry name" value="EF-G-like_DII"/>
</dbReference>
<proteinExistence type="inferred from homology"/>
<evidence type="ECO:0000256" key="2">
    <source>
        <dbReference type="ARBA" id="ARBA00022540"/>
    </source>
</evidence>
<dbReference type="NCBIfam" id="TIGR00231">
    <property type="entry name" value="small_GTP"/>
    <property type="match status" value="1"/>
</dbReference>
<dbReference type="PANTHER" id="PTHR43381">
    <property type="entry name" value="TRANSLATION INITIATION FACTOR IF-2-RELATED"/>
    <property type="match status" value="1"/>
</dbReference>
<feature type="compositionally biased region" description="Low complexity" evidence="7">
    <location>
        <begin position="160"/>
        <end position="179"/>
    </location>
</feature>
<keyword evidence="4" id="KW-0648">Protein biosynthesis</keyword>
<evidence type="ECO:0000256" key="1">
    <source>
        <dbReference type="ARBA" id="ARBA00007733"/>
    </source>
</evidence>
<comment type="caution">
    <text evidence="9">The sequence shown here is derived from an EMBL/GenBank/DDBJ whole genome shotgun (WGS) entry which is preliminary data.</text>
</comment>
<name>A0AAE0FS50_9CHLO</name>
<organism evidence="9 10">
    <name type="scientific">Cymbomonas tetramitiformis</name>
    <dbReference type="NCBI Taxonomy" id="36881"/>
    <lineage>
        <taxon>Eukaryota</taxon>
        <taxon>Viridiplantae</taxon>
        <taxon>Chlorophyta</taxon>
        <taxon>Pyramimonadophyceae</taxon>
        <taxon>Pyramimonadales</taxon>
        <taxon>Pyramimonadaceae</taxon>
        <taxon>Cymbomonas</taxon>
    </lineage>
</organism>
<evidence type="ECO:0000256" key="7">
    <source>
        <dbReference type="SAM" id="MobiDB-lite"/>
    </source>
</evidence>
<dbReference type="CDD" id="cd01887">
    <property type="entry name" value="IF2_eIF5B"/>
    <property type="match status" value="1"/>
</dbReference>
<dbReference type="SUPFAM" id="SSF50447">
    <property type="entry name" value="Translation proteins"/>
    <property type="match status" value="2"/>
</dbReference>
<dbReference type="EMBL" id="LGRX02014710">
    <property type="protein sequence ID" value="KAK3264231.1"/>
    <property type="molecule type" value="Genomic_DNA"/>
</dbReference>
<keyword evidence="10" id="KW-1185">Reference proteome</keyword>
<keyword evidence="2" id="KW-0396">Initiation factor</keyword>
<evidence type="ECO:0000256" key="5">
    <source>
        <dbReference type="ARBA" id="ARBA00023134"/>
    </source>
</evidence>
<dbReference type="PRINTS" id="PR00315">
    <property type="entry name" value="ELONGATNFCT"/>
</dbReference>
<dbReference type="GO" id="GO:0003924">
    <property type="term" value="F:GTPase activity"/>
    <property type="evidence" value="ECO:0007669"/>
    <property type="project" value="InterPro"/>
</dbReference>
<dbReference type="FunFam" id="3.40.50.300:FF:000019">
    <property type="entry name" value="Translation initiation factor IF-2"/>
    <property type="match status" value="1"/>
</dbReference>
<feature type="compositionally biased region" description="Basic and acidic residues" evidence="7">
    <location>
        <begin position="210"/>
        <end position="228"/>
    </location>
</feature>
<dbReference type="Pfam" id="PF04760">
    <property type="entry name" value="IF2_N"/>
    <property type="match status" value="1"/>
</dbReference>
<dbReference type="InterPro" id="IPR000795">
    <property type="entry name" value="T_Tr_GTP-bd_dom"/>
</dbReference>
<dbReference type="Pfam" id="PF22042">
    <property type="entry name" value="EF-G_D2"/>
    <property type="match status" value="1"/>
</dbReference>
<gene>
    <name evidence="9" type="ORF">CYMTET_27018</name>
</gene>
<feature type="domain" description="Tr-type G" evidence="8">
    <location>
        <begin position="318"/>
        <end position="491"/>
    </location>
</feature>
<dbReference type="InterPro" id="IPR023115">
    <property type="entry name" value="TIF_IF2_dom3"/>
</dbReference>
<dbReference type="Gene3D" id="3.40.50.10050">
    <property type="entry name" value="Translation initiation factor IF- 2, domain 3"/>
    <property type="match status" value="1"/>
</dbReference>
<dbReference type="InterPro" id="IPR015760">
    <property type="entry name" value="TIF_IF2"/>
</dbReference>
<keyword evidence="5" id="KW-0342">GTP-binding</keyword>
<dbReference type="Gene3D" id="3.40.50.300">
    <property type="entry name" value="P-loop containing nucleotide triphosphate hydrolases"/>
    <property type="match status" value="1"/>
</dbReference>
<evidence type="ECO:0000256" key="4">
    <source>
        <dbReference type="ARBA" id="ARBA00022917"/>
    </source>
</evidence>
<dbReference type="CDD" id="cd03692">
    <property type="entry name" value="mtIF2_IVc"/>
    <property type="match status" value="1"/>
</dbReference>
<dbReference type="PROSITE" id="PS51722">
    <property type="entry name" value="G_TR_2"/>
    <property type="match status" value="1"/>
</dbReference>
<feature type="compositionally biased region" description="Basic and acidic residues" evidence="7">
    <location>
        <begin position="114"/>
        <end position="127"/>
    </location>
</feature>
<dbReference type="InterPro" id="IPR027417">
    <property type="entry name" value="P-loop_NTPase"/>
</dbReference>
<dbReference type="Proteomes" id="UP001190700">
    <property type="component" value="Unassembled WGS sequence"/>
</dbReference>